<dbReference type="PROSITE" id="PS50888">
    <property type="entry name" value="BHLH"/>
    <property type="match status" value="1"/>
</dbReference>
<dbReference type="PANTHER" id="PTHR46266:SF4">
    <property type="entry name" value="TRANSCRIPTION FACTOR TT8"/>
    <property type="match status" value="1"/>
</dbReference>
<evidence type="ECO:0000256" key="5">
    <source>
        <dbReference type="ARBA" id="ARBA00023163"/>
    </source>
</evidence>
<accession>A0A1D1ZIG3</accession>
<evidence type="ECO:0000313" key="11">
    <source>
        <dbReference type="EMBL" id="JAT66724.1"/>
    </source>
</evidence>
<dbReference type="GO" id="GO:0046983">
    <property type="term" value="F:protein dimerization activity"/>
    <property type="evidence" value="ECO:0007669"/>
    <property type="project" value="InterPro"/>
</dbReference>
<reference evidence="11" key="1">
    <citation type="submission" date="2015-07" db="EMBL/GenBank/DDBJ databases">
        <title>Transcriptome Assembly of Anthurium amnicola.</title>
        <authorList>
            <person name="Suzuki J."/>
        </authorList>
    </citation>
    <scope>NUCLEOTIDE SEQUENCE</scope>
</reference>
<feature type="compositionally biased region" description="Polar residues" evidence="8">
    <location>
        <begin position="508"/>
        <end position="528"/>
    </location>
</feature>
<dbReference type="AlphaFoldDB" id="A0A1D1ZIG3"/>
<dbReference type="PANTHER" id="PTHR46266">
    <property type="entry name" value="TRANSCRIPTION FACTOR TT8"/>
    <property type="match status" value="1"/>
</dbReference>
<dbReference type="EMBL" id="GDJX01001212">
    <property type="protein sequence ID" value="JAT66724.1"/>
    <property type="molecule type" value="Transcribed_RNA"/>
</dbReference>
<evidence type="ECO:0000256" key="1">
    <source>
        <dbReference type="ARBA" id="ARBA00004123"/>
    </source>
</evidence>
<feature type="compositionally biased region" description="Basic and acidic residues" evidence="8">
    <location>
        <begin position="409"/>
        <end position="420"/>
    </location>
</feature>
<gene>
    <name evidence="11" type="primary">TT8_12</name>
    <name evidence="11" type="ORF">g.76622</name>
</gene>
<evidence type="ECO:0000256" key="2">
    <source>
        <dbReference type="ARBA" id="ARBA00005510"/>
    </source>
</evidence>
<feature type="domain" description="ACT" evidence="10">
    <location>
        <begin position="580"/>
        <end position="651"/>
    </location>
</feature>
<keyword evidence="4" id="KW-0010">Activator</keyword>
<evidence type="ECO:0000259" key="9">
    <source>
        <dbReference type="PROSITE" id="PS50888"/>
    </source>
</evidence>
<dbReference type="GO" id="GO:0005634">
    <property type="term" value="C:nucleus"/>
    <property type="evidence" value="ECO:0007669"/>
    <property type="project" value="UniProtKB-SubCell"/>
</dbReference>
<feature type="compositionally biased region" description="Polar residues" evidence="8">
    <location>
        <begin position="214"/>
        <end position="229"/>
    </location>
</feature>
<feature type="region of interest" description="Disordered" evidence="8">
    <location>
        <begin position="241"/>
        <end position="277"/>
    </location>
</feature>
<dbReference type="SMART" id="SM00353">
    <property type="entry name" value="HLH"/>
    <property type="match status" value="1"/>
</dbReference>
<protein>
    <submittedName>
        <fullName evidence="11">Transcription factor TT8</fullName>
    </submittedName>
</protein>
<evidence type="ECO:0000259" key="10">
    <source>
        <dbReference type="PROSITE" id="PS51671"/>
    </source>
</evidence>
<dbReference type="InterPro" id="IPR011598">
    <property type="entry name" value="bHLH_dom"/>
</dbReference>
<keyword evidence="3" id="KW-0805">Transcription regulation</keyword>
<feature type="region of interest" description="Disordered" evidence="8">
    <location>
        <begin position="409"/>
        <end position="432"/>
    </location>
</feature>
<feature type="coiled-coil region" evidence="7">
    <location>
        <begin position="474"/>
        <end position="501"/>
    </location>
</feature>
<dbReference type="InterPro" id="IPR025610">
    <property type="entry name" value="MYC/MYB_N"/>
</dbReference>
<evidence type="ECO:0000256" key="6">
    <source>
        <dbReference type="ARBA" id="ARBA00023242"/>
    </source>
</evidence>
<feature type="compositionally biased region" description="Acidic residues" evidence="8">
    <location>
        <begin position="243"/>
        <end position="252"/>
    </location>
</feature>
<organism evidence="11">
    <name type="scientific">Anthurium amnicola</name>
    <dbReference type="NCBI Taxonomy" id="1678845"/>
    <lineage>
        <taxon>Eukaryota</taxon>
        <taxon>Viridiplantae</taxon>
        <taxon>Streptophyta</taxon>
        <taxon>Embryophyta</taxon>
        <taxon>Tracheophyta</taxon>
        <taxon>Spermatophyta</taxon>
        <taxon>Magnoliopsida</taxon>
        <taxon>Liliopsida</taxon>
        <taxon>Araceae</taxon>
        <taxon>Pothoideae</taxon>
        <taxon>Potheae</taxon>
        <taxon>Anthurium</taxon>
    </lineage>
</organism>
<keyword evidence="5" id="KW-0804">Transcription</keyword>
<evidence type="ECO:0000256" key="4">
    <source>
        <dbReference type="ARBA" id="ARBA00023159"/>
    </source>
</evidence>
<evidence type="ECO:0000256" key="8">
    <source>
        <dbReference type="SAM" id="MobiDB-lite"/>
    </source>
</evidence>
<comment type="subcellular location">
    <subcellularLocation>
        <location evidence="1">Nucleus</location>
    </subcellularLocation>
</comment>
<dbReference type="Pfam" id="PF00010">
    <property type="entry name" value="HLH"/>
    <property type="match status" value="1"/>
</dbReference>
<dbReference type="PROSITE" id="PS51671">
    <property type="entry name" value="ACT"/>
    <property type="match status" value="1"/>
</dbReference>
<dbReference type="Pfam" id="PF22754">
    <property type="entry name" value="bHLH-TF_ACT-like_plant"/>
    <property type="match status" value="1"/>
</dbReference>
<proteinExistence type="inferred from homology"/>
<dbReference type="SUPFAM" id="SSF47459">
    <property type="entry name" value="HLH, helix-loop-helix DNA-binding domain"/>
    <property type="match status" value="1"/>
</dbReference>
<keyword evidence="6" id="KW-0539">Nucleus</keyword>
<dbReference type="InterPro" id="IPR036638">
    <property type="entry name" value="HLH_DNA-bd_sf"/>
</dbReference>
<keyword evidence="7" id="KW-0175">Coiled coil</keyword>
<dbReference type="InterPro" id="IPR002912">
    <property type="entry name" value="ACT_dom"/>
</dbReference>
<dbReference type="Gene3D" id="4.10.280.10">
    <property type="entry name" value="Helix-loop-helix DNA-binding domain"/>
    <property type="match status" value="1"/>
</dbReference>
<feature type="region of interest" description="Disordered" evidence="8">
    <location>
        <begin position="206"/>
        <end position="229"/>
    </location>
</feature>
<evidence type="ECO:0000256" key="3">
    <source>
        <dbReference type="ARBA" id="ARBA00023015"/>
    </source>
</evidence>
<name>A0A1D1ZIG3_9ARAE</name>
<feature type="region of interest" description="Disordered" evidence="8">
    <location>
        <begin position="508"/>
        <end position="538"/>
    </location>
</feature>
<feature type="domain" description="BHLH" evidence="9">
    <location>
        <begin position="435"/>
        <end position="484"/>
    </location>
</feature>
<dbReference type="Pfam" id="PF14215">
    <property type="entry name" value="bHLH-MYC_N"/>
    <property type="match status" value="1"/>
</dbReference>
<dbReference type="InterPro" id="IPR054502">
    <property type="entry name" value="bHLH-TF_ACT-like_plant"/>
</dbReference>
<sequence>MAWRGCWAIMARTHSAGTFRSSSNAVRLQEMLQAAGQSLNWTYSLLWQLCPKQEILVFADGYYNGAIGTRRMVHKAEADCLERSQQLMELYEYLSVGETNPRPPTALSPEDLTDCEWFYLLCASFTFPPGVGLPGKAFERQKPVWLSRANEVDRRVFSRTLLAKCAQIQTVVCIPLTDGVLEFGTTDWVEEDPALIQHAKSFFTGHHSHPVHNTRPNLSEHSTSNPEASATAAQQLFHYNQYDDGDDDEGDGEVPGSDSAEVGPGDTRCGNPTDPVDHWDMVAAETTAAEEEAGEREQQMEMEEDATSSIPQNLKHCSSVIFGAATIRDQSQGDAHYSQIISAILQHNPSQTEDSVSTGRRNRHYWGSAFSSWSPRRWGPPLAMQSAGTPQWLLKHAVRELPRLHSKWRGEASQHGRNGEENNSGFWKGTAPHEGTRVNHVLAERKRREKLNERFLVLRRMLPFVTKMDKASLLGDAIEYIKQLRRQIEDYRNQIKLMKSEKGTRTAETFTSNSKERNISTTMTSCPSTDVPPHLSDGNRPFDNVQFRLSDGENGSVTKAKDVDRINISMQVSIIETDALVELSCPSKDGLLLKIMNALVELGIEATSIQSSTVNGTLVSEIRAKVKGNYPGKRTSIVEVEKAICRVLSSY</sequence>
<comment type="similarity">
    <text evidence="2">Belongs to the bHLH protein family.</text>
</comment>
<evidence type="ECO:0000256" key="7">
    <source>
        <dbReference type="SAM" id="Coils"/>
    </source>
</evidence>